<accession>A0A6F9DK65</accession>
<sequence>MKIHNDIHLNREEANSFLSRKLLKNSWHHFEETQQGNLERECMEEVCSWEEAREVFETDVDSLTTFWAQYTGQTNNSSQDNPVGMIIGILFGVIGFFIVIILVYVLWKRQKGDLDKKMAKNSEPYTPYPMLSYYSKRTAPPSDNVYETPVLDNFDNELAMGLSECYLERERLQLGVVITSGNFGDVWKGKLRQRDNSHINVAVKSLKNVDDPEDIEKFLREGVMMRGLDHPNVLSLLGVCMDADMEHRKTSPLIVLPFMENGDLRTYLRDGNNVLTVLHLLRFCADVAKGMAYLAEKKFVHRDLAARNCMVDSNESVRVADFGLSRDLFDRDYYRSSVKTQLPLKWMPPESIKYGKYGEKSDVWSYGVVIWEIMTRGAIPYPTVQAVDILQYLGEGKRMERPECCPAKLYKITAKCWMEEPDSRPTFEELVNMTSNLVRDAKKSVRRRNPSSEAGSSIATASKSSNPYQNSQRENSAGDRRLENFYWTEPKPKPRNSLRTKSGDRTDKYRPTEGSGGKGQRRQPQSNGEVNQKLLKKRDARSGSGSSSGRSSHRSEVEVGVYHGTDDQGRTISV</sequence>
<dbReference type="FunFam" id="1.10.510.10:FF:000743">
    <property type="entry name" value="Predicted protein"/>
    <property type="match status" value="1"/>
</dbReference>
<feature type="compositionally biased region" description="Basic and acidic residues" evidence="3">
    <location>
        <begin position="564"/>
        <end position="574"/>
    </location>
</feature>
<evidence type="ECO:0000313" key="7">
    <source>
        <dbReference type="EMBL" id="CAB3263366.1"/>
    </source>
</evidence>
<dbReference type="PROSITE" id="PS50998">
    <property type="entry name" value="GLA_2"/>
    <property type="match status" value="1"/>
</dbReference>
<dbReference type="InterPro" id="IPR017857">
    <property type="entry name" value="Coagulation_fac-like_Gla_dom"/>
</dbReference>
<dbReference type="InterPro" id="IPR000719">
    <property type="entry name" value="Prot_kinase_dom"/>
</dbReference>
<evidence type="ECO:0000256" key="1">
    <source>
        <dbReference type="ARBA" id="ARBA00022840"/>
    </source>
</evidence>
<dbReference type="InterPro" id="IPR008266">
    <property type="entry name" value="Tyr_kinase_AS"/>
</dbReference>
<dbReference type="SMART" id="SM00069">
    <property type="entry name" value="GLA"/>
    <property type="match status" value="1"/>
</dbReference>
<feature type="transmembrane region" description="Helical" evidence="4">
    <location>
        <begin position="83"/>
        <end position="107"/>
    </location>
</feature>
<dbReference type="PRINTS" id="PR00109">
    <property type="entry name" value="TYRKINASE"/>
</dbReference>
<dbReference type="InterPro" id="IPR011009">
    <property type="entry name" value="Kinase-like_dom_sf"/>
</dbReference>
<dbReference type="FunFam" id="4.10.740.10:FF:000001">
    <property type="entry name" value="vitamin K-dependent protein S"/>
    <property type="match status" value="1"/>
</dbReference>
<feature type="region of interest" description="Disordered" evidence="3">
    <location>
        <begin position="440"/>
        <end position="574"/>
    </location>
</feature>
<evidence type="ECO:0000256" key="3">
    <source>
        <dbReference type="SAM" id="MobiDB-lite"/>
    </source>
</evidence>
<dbReference type="GO" id="GO:0005576">
    <property type="term" value="C:extracellular region"/>
    <property type="evidence" value="ECO:0007669"/>
    <property type="project" value="InterPro"/>
</dbReference>
<reference evidence="7" key="1">
    <citation type="submission" date="2020-04" db="EMBL/GenBank/DDBJ databases">
        <authorList>
            <person name="Neveu A P."/>
        </authorList>
    </citation>
    <scope>NUCLEOTIDE SEQUENCE</scope>
    <source>
        <tissue evidence="7">Whole embryo</tissue>
    </source>
</reference>
<feature type="compositionally biased region" description="Polar residues" evidence="3">
    <location>
        <begin position="451"/>
        <end position="475"/>
    </location>
</feature>
<dbReference type="GO" id="GO:0005524">
    <property type="term" value="F:ATP binding"/>
    <property type="evidence" value="ECO:0007669"/>
    <property type="project" value="UniProtKB-KW"/>
</dbReference>
<keyword evidence="4" id="KW-0812">Transmembrane</keyword>
<gene>
    <name evidence="7" type="primary">LOC780869</name>
</gene>
<dbReference type="InterPro" id="IPR035972">
    <property type="entry name" value="GLA-like_dom_SF"/>
</dbReference>
<dbReference type="InterPro" id="IPR000294">
    <property type="entry name" value="GLA_domain"/>
</dbReference>
<dbReference type="PANTHER" id="PTHR24416:SF564">
    <property type="entry name" value="MACROPHAGE-STIMULATING PROTEIN RECEPTOR"/>
    <property type="match status" value="1"/>
</dbReference>
<dbReference type="Gene3D" id="1.10.510.10">
    <property type="entry name" value="Transferase(Phosphotransferase) domain 1"/>
    <property type="match status" value="1"/>
</dbReference>
<evidence type="ECO:0000256" key="2">
    <source>
        <dbReference type="ARBA" id="ARBA00023157"/>
    </source>
</evidence>
<evidence type="ECO:0000259" key="6">
    <source>
        <dbReference type="PROSITE" id="PS50998"/>
    </source>
</evidence>
<keyword evidence="1" id="KW-0067">ATP-binding</keyword>
<dbReference type="EMBL" id="LR787504">
    <property type="protein sequence ID" value="CAB3263366.1"/>
    <property type="molecule type" value="mRNA"/>
</dbReference>
<evidence type="ECO:0000259" key="5">
    <source>
        <dbReference type="PROSITE" id="PS50011"/>
    </source>
</evidence>
<dbReference type="PANTHER" id="PTHR24416">
    <property type="entry name" value="TYROSINE-PROTEIN KINASE RECEPTOR"/>
    <property type="match status" value="1"/>
</dbReference>
<dbReference type="CDD" id="cd00192">
    <property type="entry name" value="PTKc"/>
    <property type="match status" value="1"/>
</dbReference>
<dbReference type="Gene3D" id="3.30.200.20">
    <property type="entry name" value="Phosphorylase Kinase, domain 1"/>
    <property type="match status" value="1"/>
</dbReference>
<organism evidence="7">
    <name type="scientific">Phallusia mammillata</name>
    <dbReference type="NCBI Taxonomy" id="59560"/>
    <lineage>
        <taxon>Eukaryota</taxon>
        <taxon>Metazoa</taxon>
        <taxon>Chordata</taxon>
        <taxon>Tunicata</taxon>
        <taxon>Ascidiacea</taxon>
        <taxon>Phlebobranchia</taxon>
        <taxon>Ascidiidae</taxon>
        <taxon>Phallusia</taxon>
    </lineage>
</organism>
<dbReference type="SUPFAM" id="SSF57630">
    <property type="entry name" value="GLA-domain"/>
    <property type="match status" value="1"/>
</dbReference>
<dbReference type="InterPro" id="IPR050122">
    <property type="entry name" value="RTK"/>
</dbReference>
<dbReference type="GO" id="GO:0016477">
    <property type="term" value="P:cell migration"/>
    <property type="evidence" value="ECO:0007669"/>
    <property type="project" value="TreeGrafter"/>
</dbReference>
<dbReference type="GO" id="GO:0005509">
    <property type="term" value="F:calcium ion binding"/>
    <property type="evidence" value="ECO:0007669"/>
    <property type="project" value="InterPro"/>
</dbReference>
<name>A0A6F9DK65_9ASCI</name>
<dbReference type="PRINTS" id="PR00001">
    <property type="entry name" value="GLABLOOD"/>
</dbReference>
<dbReference type="AlphaFoldDB" id="A0A6F9DK65"/>
<dbReference type="GO" id="GO:0006909">
    <property type="term" value="P:phagocytosis"/>
    <property type="evidence" value="ECO:0007669"/>
    <property type="project" value="TreeGrafter"/>
</dbReference>
<dbReference type="InterPro" id="IPR020635">
    <property type="entry name" value="Tyr_kinase_cat_dom"/>
</dbReference>
<dbReference type="Gene3D" id="4.10.740.10">
    <property type="entry name" value="Coagulation Factor IX"/>
    <property type="match status" value="1"/>
</dbReference>
<dbReference type="Pfam" id="PF07714">
    <property type="entry name" value="PK_Tyr_Ser-Thr"/>
    <property type="match status" value="1"/>
</dbReference>
<protein>
    <submittedName>
        <fullName evidence="7">Uncharacterized protein LOC780869</fullName>
    </submittedName>
</protein>
<dbReference type="GO" id="GO:0005886">
    <property type="term" value="C:plasma membrane"/>
    <property type="evidence" value="ECO:0007669"/>
    <property type="project" value="TreeGrafter"/>
</dbReference>
<feature type="domain" description="Gla" evidence="6">
    <location>
        <begin position="25"/>
        <end position="72"/>
    </location>
</feature>
<dbReference type="InterPro" id="IPR001245">
    <property type="entry name" value="Ser-Thr/Tyr_kinase_cat_dom"/>
</dbReference>
<dbReference type="GO" id="GO:0007169">
    <property type="term" value="P:cell surface receptor protein tyrosine kinase signaling pathway"/>
    <property type="evidence" value="ECO:0007669"/>
    <property type="project" value="TreeGrafter"/>
</dbReference>
<dbReference type="GO" id="GO:0004714">
    <property type="term" value="F:transmembrane receptor protein tyrosine kinase activity"/>
    <property type="evidence" value="ECO:0007669"/>
    <property type="project" value="TreeGrafter"/>
</dbReference>
<dbReference type="SMART" id="SM00219">
    <property type="entry name" value="TyrKc"/>
    <property type="match status" value="1"/>
</dbReference>
<keyword evidence="2" id="KW-1015">Disulfide bond</keyword>
<dbReference type="GO" id="GO:0007399">
    <property type="term" value="P:nervous system development"/>
    <property type="evidence" value="ECO:0007669"/>
    <property type="project" value="TreeGrafter"/>
</dbReference>
<keyword evidence="4" id="KW-1133">Transmembrane helix</keyword>
<dbReference type="PROSITE" id="PS50011">
    <property type="entry name" value="PROTEIN_KINASE_DOM"/>
    <property type="match status" value="1"/>
</dbReference>
<feature type="domain" description="Protein kinase" evidence="5">
    <location>
        <begin position="172"/>
        <end position="437"/>
    </location>
</feature>
<evidence type="ECO:0000256" key="4">
    <source>
        <dbReference type="SAM" id="Phobius"/>
    </source>
</evidence>
<dbReference type="Pfam" id="PF00594">
    <property type="entry name" value="Gla"/>
    <property type="match status" value="1"/>
</dbReference>
<proteinExistence type="evidence at transcript level"/>
<keyword evidence="4" id="KW-0472">Membrane</keyword>
<dbReference type="SUPFAM" id="SSF56112">
    <property type="entry name" value="Protein kinase-like (PK-like)"/>
    <property type="match status" value="1"/>
</dbReference>
<dbReference type="PROSITE" id="PS00109">
    <property type="entry name" value="PROTEIN_KINASE_TYR"/>
    <property type="match status" value="1"/>
</dbReference>
<dbReference type="GO" id="GO:0043235">
    <property type="term" value="C:receptor complex"/>
    <property type="evidence" value="ECO:0007669"/>
    <property type="project" value="TreeGrafter"/>
</dbReference>
<feature type="compositionally biased region" description="Basic and acidic residues" evidence="3">
    <location>
        <begin position="501"/>
        <end position="511"/>
    </location>
</feature>
<keyword evidence="1" id="KW-0547">Nucleotide-binding</keyword>